<evidence type="ECO:0000313" key="2">
    <source>
        <dbReference type="Proteomes" id="UP000007519"/>
    </source>
</evidence>
<name>H6L8V7_SAPGL</name>
<dbReference type="KEGG" id="sgn:SGRA_4198"/>
<organism evidence="1 2">
    <name type="scientific">Saprospira grandis (strain Lewin)</name>
    <dbReference type="NCBI Taxonomy" id="984262"/>
    <lineage>
        <taxon>Bacteria</taxon>
        <taxon>Pseudomonadati</taxon>
        <taxon>Bacteroidota</taxon>
        <taxon>Saprospiria</taxon>
        <taxon>Saprospirales</taxon>
        <taxon>Saprospiraceae</taxon>
        <taxon>Saprospira</taxon>
    </lineage>
</organism>
<sequence>MSVIFWGVTPFSRRTAACSLVVCLRQAVTPFGRRRRSKDLVVVAQLSAVLGPPPRFARRRYVSQLAIRSALQPFGLRSGLTATAAHR</sequence>
<proteinExistence type="predicted"/>
<gene>
    <name evidence="1" type="ordered locus">SGRA_4198</name>
</gene>
<accession>H6L8V7</accession>
<dbReference type="STRING" id="984262.SGRA_4198"/>
<dbReference type="Proteomes" id="UP000007519">
    <property type="component" value="Chromosome"/>
</dbReference>
<dbReference type="EMBL" id="CP002831">
    <property type="protein sequence ID" value="AFC26913.1"/>
    <property type="molecule type" value="Genomic_DNA"/>
</dbReference>
<keyword evidence="2" id="KW-1185">Reference proteome</keyword>
<evidence type="ECO:0000313" key="1">
    <source>
        <dbReference type="EMBL" id="AFC26913.1"/>
    </source>
</evidence>
<dbReference type="AlphaFoldDB" id="H6L8V7"/>
<protein>
    <submittedName>
        <fullName evidence="1">Uncharacterized protein</fullName>
    </submittedName>
</protein>
<dbReference type="HOGENOM" id="CLU_2481524_0_0_10"/>
<reference evidence="1 2" key="1">
    <citation type="journal article" date="2012" name="Stand. Genomic Sci.">
        <title>Complete genome sequencing and analysis of Saprospira grandis str. Lewin, a predatory marine bacterium.</title>
        <authorList>
            <person name="Saw J.H."/>
            <person name="Yuryev A."/>
            <person name="Kanbe M."/>
            <person name="Hou S."/>
            <person name="Young A.G."/>
            <person name="Aizawa S."/>
            <person name="Alam M."/>
        </authorList>
    </citation>
    <scope>NUCLEOTIDE SEQUENCE [LARGE SCALE GENOMIC DNA]</scope>
    <source>
        <strain evidence="1 2">Lewin</strain>
    </source>
</reference>